<name>A0A7J0E0V3_9ERIC</name>
<protein>
    <submittedName>
        <fullName evidence="1">Uncharacterized protein</fullName>
    </submittedName>
</protein>
<comment type="caution">
    <text evidence="1">The sequence shown here is derived from an EMBL/GenBank/DDBJ whole genome shotgun (WGS) entry which is preliminary data.</text>
</comment>
<evidence type="ECO:0000313" key="2">
    <source>
        <dbReference type="Proteomes" id="UP000585474"/>
    </source>
</evidence>
<proteinExistence type="predicted"/>
<dbReference type="AlphaFoldDB" id="A0A7J0E0V3"/>
<keyword evidence="2" id="KW-1185">Reference proteome</keyword>
<sequence length="70" mass="7983">MLIQNRTHLESEWIAVVVEERAFQGSGRSGLRARDPSRNKWLEAESSEYGVVGGWGQSRRSRKRSVTSIH</sequence>
<evidence type="ECO:0000313" key="1">
    <source>
        <dbReference type="EMBL" id="GFS46772.1"/>
    </source>
</evidence>
<dbReference type="EMBL" id="BJWL01000473">
    <property type="protein sequence ID" value="GFS46772.1"/>
    <property type="molecule type" value="Genomic_DNA"/>
</dbReference>
<dbReference type="Proteomes" id="UP000585474">
    <property type="component" value="Unassembled WGS sequence"/>
</dbReference>
<gene>
    <name evidence="1" type="ORF">Acr_00g0104100</name>
</gene>
<organism evidence="1 2">
    <name type="scientific">Actinidia rufa</name>
    <dbReference type="NCBI Taxonomy" id="165716"/>
    <lineage>
        <taxon>Eukaryota</taxon>
        <taxon>Viridiplantae</taxon>
        <taxon>Streptophyta</taxon>
        <taxon>Embryophyta</taxon>
        <taxon>Tracheophyta</taxon>
        <taxon>Spermatophyta</taxon>
        <taxon>Magnoliopsida</taxon>
        <taxon>eudicotyledons</taxon>
        <taxon>Gunneridae</taxon>
        <taxon>Pentapetalae</taxon>
        <taxon>asterids</taxon>
        <taxon>Ericales</taxon>
        <taxon>Actinidiaceae</taxon>
        <taxon>Actinidia</taxon>
    </lineage>
</organism>
<reference evidence="2" key="1">
    <citation type="submission" date="2019-07" db="EMBL/GenBank/DDBJ databases">
        <title>De Novo Assembly of kiwifruit Actinidia rufa.</title>
        <authorList>
            <person name="Sugita-Konishi S."/>
            <person name="Sato K."/>
            <person name="Mori E."/>
            <person name="Abe Y."/>
            <person name="Kisaki G."/>
            <person name="Hamano K."/>
            <person name="Suezawa K."/>
            <person name="Otani M."/>
            <person name="Fukuda T."/>
            <person name="Manabe T."/>
            <person name="Gomi K."/>
            <person name="Tabuchi M."/>
            <person name="Akimitsu K."/>
            <person name="Kataoka I."/>
        </authorList>
    </citation>
    <scope>NUCLEOTIDE SEQUENCE [LARGE SCALE GENOMIC DNA]</scope>
    <source>
        <strain evidence="2">cv. Fuchu</strain>
    </source>
</reference>
<accession>A0A7J0E0V3</accession>